<keyword evidence="2" id="KW-0813">Transport</keyword>
<dbReference type="InterPro" id="IPR050490">
    <property type="entry name" value="Bact_solute-bd_prot1"/>
</dbReference>
<dbReference type="SUPFAM" id="SSF53850">
    <property type="entry name" value="Periplasmic binding protein-like II"/>
    <property type="match status" value="1"/>
</dbReference>
<comment type="caution">
    <text evidence="2">The sequence shown here is derived from an EMBL/GenBank/DDBJ whole genome shotgun (WGS) entry which is preliminary data.</text>
</comment>
<dbReference type="RefSeq" id="WP_210000326.1">
    <property type="nucleotide sequence ID" value="NZ_BAAAJY010000001.1"/>
</dbReference>
<dbReference type="InterPro" id="IPR006059">
    <property type="entry name" value="SBP"/>
</dbReference>
<feature type="chain" id="PRO_5047447980" evidence="1">
    <location>
        <begin position="30"/>
        <end position="439"/>
    </location>
</feature>
<protein>
    <submittedName>
        <fullName evidence="2">Multiple sugar transport system substrate-binding protein</fullName>
    </submittedName>
</protein>
<reference evidence="2 3" key="1">
    <citation type="submission" date="2021-03" db="EMBL/GenBank/DDBJ databases">
        <title>Sequencing the genomes of 1000 actinobacteria strains.</title>
        <authorList>
            <person name="Klenk H.-P."/>
        </authorList>
    </citation>
    <scope>NUCLEOTIDE SEQUENCE [LARGE SCALE GENOMIC DNA]</scope>
    <source>
        <strain evidence="2 3">DSM 15797</strain>
    </source>
</reference>
<evidence type="ECO:0000256" key="1">
    <source>
        <dbReference type="SAM" id="SignalP"/>
    </source>
</evidence>
<dbReference type="Proteomes" id="UP001296993">
    <property type="component" value="Unassembled WGS sequence"/>
</dbReference>
<keyword evidence="1" id="KW-0732">Signal</keyword>
<keyword evidence="3" id="KW-1185">Reference proteome</keyword>
<gene>
    <name evidence="2" type="ORF">JOF47_003313</name>
</gene>
<evidence type="ECO:0000313" key="2">
    <source>
        <dbReference type="EMBL" id="MBP2387802.1"/>
    </source>
</evidence>
<dbReference type="PANTHER" id="PTHR43649:SF12">
    <property type="entry name" value="DIACETYLCHITOBIOSE BINDING PROTEIN DASA"/>
    <property type="match status" value="1"/>
</dbReference>
<sequence>MWNSKDLKRRSVLSLGVAAVSALVLTACGGGSGTTSGPAAGGNSSIVFSTWGTPEELTRFTEFNTEFMKRHPEIKVKLQPVASYGEYHSKLLAQLTSKTAPDVFYVGDDKLGQFVSSKRLMPLDDLMASDASKTKKDDFFPGTFGAAQQEGITYAAPNDVNSDAFWYDKKVLEEAGITEDPATLAAEGKWTTDKFLEMNDQIAAKGLIGSMFWNYWATHYGWISAQGGAAYDASGKFVGNSDPKTLAAVETLGKYFQDKKFVDADSLPSGAGADSKFVTHKAGFFAQGRYTIGTLKGAKVQEGYDVVDWPTPDGKPAPTGVAASYLAINTDTKNKDAAFTYWTEFLSAEGQEFRLTGGGNAVPSIKGADEVVLEDNYPTHAQTFLDMRDVGFANYAAEGAVPALSTDISDLFLELYQGKNNAQGTLDKVAALIASKTGK</sequence>
<keyword evidence="2" id="KW-0762">Sugar transport</keyword>
<evidence type="ECO:0000313" key="3">
    <source>
        <dbReference type="Proteomes" id="UP001296993"/>
    </source>
</evidence>
<name>A0ABS4XH50_9MICC</name>
<organism evidence="2 3">
    <name type="scientific">Paeniglutamicibacter kerguelensis</name>
    <dbReference type="NCBI Taxonomy" id="254788"/>
    <lineage>
        <taxon>Bacteria</taxon>
        <taxon>Bacillati</taxon>
        <taxon>Actinomycetota</taxon>
        <taxon>Actinomycetes</taxon>
        <taxon>Micrococcales</taxon>
        <taxon>Micrococcaceae</taxon>
        <taxon>Paeniglutamicibacter</taxon>
    </lineage>
</organism>
<feature type="signal peptide" evidence="1">
    <location>
        <begin position="1"/>
        <end position="29"/>
    </location>
</feature>
<dbReference type="PROSITE" id="PS51257">
    <property type="entry name" value="PROKAR_LIPOPROTEIN"/>
    <property type="match status" value="1"/>
</dbReference>
<dbReference type="EMBL" id="JAGIOF010000001">
    <property type="protein sequence ID" value="MBP2387802.1"/>
    <property type="molecule type" value="Genomic_DNA"/>
</dbReference>
<proteinExistence type="predicted"/>
<dbReference type="CDD" id="cd13585">
    <property type="entry name" value="PBP2_TMBP_like"/>
    <property type="match status" value="1"/>
</dbReference>
<dbReference type="Gene3D" id="3.40.190.10">
    <property type="entry name" value="Periplasmic binding protein-like II"/>
    <property type="match status" value="1"/>
</dbReference>
<dbReference type="Pfam" id="PF01547">
    <property type="entry name" value="SBP_bac_1"/>
    <property type="match status" value="1"/>
</dbReference>
<accession>A0ABS4XH50</accession>
<dbReference type="PANTHER" id="PTHR43649">
    <property type="entry name" value="ARABINOSE-BINDING PROTEIN-RELATED"/>
    <property type="match status" value="1"/>
</dbReference>